<dbReference type="Gene3D" id="3.30.1950.10">
    <property type="entry name" value="wza like domain"/>
    <property type="match status" value="1"/>
</dbReference>
<evidence type="ECO:0000259" key="16">
    <source>
        <dbReference type="Pfam" id="PF02563"/>
    </source>
</evidence>
<evidence type="ECO:0000256" key="4">
    <source>
        <dbReference type="ARBA" id="ARBA00022452"/>
    </source>
</evidence>
<evidence type="ECO:0000313" key="19">
    <source>
        <dbReference type="Proteomes" id="UP000199110"/>
    </source>
</evidence>
<dbReference type="PANTHER" id="PTHR33619">
    <property type="entry name" value="POLYSACCHARIDE EXPORT PROTEIN GFCE-RELATED"/>
    <property type="match status" value="1"/>
</dbReference>
<dbReference type="Pfam" id="PF02563">
    <property type="entry name" value="Poly_export"/>
    <property type="match status" value="1"/>
</dbReference>
<dbReference type="PANTHER" id="PTHR33619:SF3">
    <property type="entry name" value="POLYSACCHARIDE EXPORT PROTEIN GFCE-RELATED"/>
    <property type="match status" value="1"/>
</dbReference>
<keyword evidence="12" id="KW-0564">Palmitate</keyword>
<dbReference type="InterPro" id="IPR054765">
    <property type="entry name" value="SLBB_dom"/>
</dbReference>
<comment type="subcellular location">
    <subcellularLocation>
        <location evidence="1">Cell outer membrane</location>
        <topology evidence="1">Multi-pass membrane protein</topology>
    </subcellularLocation>
</comment>
<keyword evidence="5" id="KW-0762">Sugar transport</keyword>
<keyword evidence="13" id="KW-0998">Cell outer membrane</keyword>
<dbReference type="InterPro" id="IPR003715">
    <property type="entry name" value="Poly_export_N"/>
</dbReference>
<keyword evidence="14" id="KW-0449">Lipoprotein</keyword>
<keyword evidence="8" id="KW-0625">Polysaccharide transport</keyword>
<evidence type="ECO:0000259" key="17">
    <source>
        <dbReference type="Pfam" id="PF22461"/>
    </source>
</evidence>
<keyword evidence="9" id="KW-0406">Ion transport</keyword>
<evidence type="ECO:0000313" key="18">
    <source>
        <dbReference type="EMBL" id="SFJ74216.1"/>
    </source>
</evidence>
<keyword evidence="3" id="KW-0813">Transport</keyword>
<dbReference type="OrthoDB" id="7198507at2"/>
<feature type="signal peptide" evidence="15">
    <location>
        <begin position="1"/>
        <end position="18"/>
    </location>
</feature>
<organism evidence="18 19">
    <name type="scientific">Jannaschia pohangensis</name>
    <dbReference type="NCBI Taxonomy" id="390807"/>
    <lineage>
        <taxon>Bacteria</taxon>
        <taxon>Pseudomonadati</taxon>
        <taxon>Pseudomonadota</taxon>
        <taxon>Alphaproteobacteria</taxon>
        <taxon>Rhodobacterales</taxon>
        <taxon>Roseobacteraceae</taxon>
        <taxon>Jannaschia</taxon>
    </lineage>
</organism>
<accession>A0A1I3TX37</accession>
<evidence type="ECO:0000256" key="10">
    <source>
        <dbReference type="ARBA" id="ARBA00023114"/>
    </source>
</evidence>
<dbReference type="EMBL" id="FORA01000006">
    <property type="protein sequence ID" value="SFJ74216.1"/>
    <property type="molecule type" value="Genomic_DNA"/>
</dbReference>
<evidence type="ECO:0000256" key="11">
    <source>
        <dbReference type="ARBA" id="ARBA00023136"/>
    </source>
</evidence>
<feature type="chain" id="PRO_5011566872" evidence="15">
    <location>
        <begin position="19"/>
        <end position="367"/>
    </location>
</feature>
<keyword evidence="10" id="KW-0626">Porin</keyword>
<dbReference type="PROSITE" id="PS51257">
    <property type="entry name" value="PROKAR_LIPOPROTEIN"/>
    <property type="match status" value="1"/>
</dbReference>
<feature type="domain" description="SLBB" evidence="17">
    <location>
        <begin position="169"/>
        <end position="242"/>
    </location>
</feature>
<evidence type="ECO:0000256" key="6">
    <source>
        <dbReference type="ARBA" id="ARBA00022692"/>
    </source>
</evidence>
<keyword evidence="19" id="KW-1185">Reference proteome</keyword>
<evidence type="ECO:0000256" key="8">
    <source>
        <dbReference type="ARBA" id="ARBA00023047"/>
    </source>
</evidence>
<dbReference type="GO" id="GO:0015159">
    <property type="term" value="F:polysaccharide transmembrane transporter activity"/>
    <property type="evidence" value="ECO:0007669"/>
    <property type="project" value="InterPro"/>
</dbReference>
<keyword evidence="4" id="KW-1134">Transmembrane beta strand</keyword>
<evidence type="ECO:0000256" key="7">
    <source>
        <dbReference type="ARBA" id="ARBA00022729"/>
    </source>
</evidence>
<evidence type="ECO:0000256" key="12">
    <source>
        <dbReference type="ARBA" id="ARBA00023139"/>
    </source>
</evidence>
<evidence type="ECO:0000256" key="15">
    <source>
        <dbReference type="SAM" id="SignalP"/>
    </source>
</evidence>
<dbReference type="GO" id="GO:0046930">
    <property type="term" value="C:pore complex"/>
    <property type="evidence" value="ECO:0007669"/>
    <property type="project" value="UniProtKB-KW"/>
</dbReference>
<reference evidence="18 19" key="1">
    <citation type="submission" date="2016-10" db="EMBL/GenBank/DDBJ databases">
        <authorList>
            <person name="de Groot N.N."/>
        </authorList>
    </citation>
    <scope>NUCLEOTIDE SEQUENCE [LARGE SCALE GENOMIC DNA]</scope>
    <source>
        <strain evidence="18 19">DSM 19073</strain>
    </source>
</reference>
<keyword evidence="11" id="KW-0472">Membrane</keyword>
<feature type="domain" description="Polysaccharide export protein N-terminal" evidence="16">
    <location>
        <begin position="79"/>
        <end position="157"/>
    </location>
</feature>
<dbReference type="Gene3D" id="3.10.560.10">
    <property type="entry name" value="Outer membrane lipoprotein wza domain like"/>
    <property type="match status" value="2"/>
</dbReference>
<name>A0A1I3TX37_9RHOB</name>
<evidence type="ECO:0000256" key="3">
    <source>
        <dbReference type="ARBA" id="ARBA00022448"/>
    </source>
</evidence>
<keyword evidence="6" id="KW-0812">Transmembrane</keyword>
<dbReference type="GO" id="GO:0009279">
    <property type="term" value="C:cell outer membrane"/>
    <property type="evidence" value="ECO:0007669"/>
    <property type="project" value="UniProtKB-SubCell"/>
</dbReference>
<dbReference type="GO" id="GO:0015288">
    <property type="term" value="F:porin activity"/>
    <property type="evidence" value="ECO:0007669"/>
    <property type="project" value="UniProtKB-KW"/>
</dbReference>
<evidence type="ECO:0000256" key="5">
    <source>
        <dbReference type="ARBA" id="ARBA00022597"/>
    </source>
</evidence>
<dbReference type="STRING" id="390807.SAMN04488095_3528"/>
<dbReference type="RefSeq" id="WP_092784319.1">
    <property type="nucleotide sequence ID" value="NZ_FORA01000006.1"/>
</dbReference>
<evidence type="ECO:0000256" key="1">
    <source>
        <dbReference type="ARBA" id="ARBA00004571"/>
    </source>
</evidence>
<sequence>MTPMIRLLAAMTCAVGLAACELPRGAALQSEVLSADQQDNADFAVYAVTRALLPSVQQWPAVGARGYGWITASEGSNSRVVRAGDSVTITIWDSDVNSLLVPEDGQRTVLESLRVSPAGSVFVPYIGNVNIAGSSPESARTRVQTAVIAVSPSAQVQLDMVEGRGNSVDLVGGVNQPGAFPMPDRNFTVLSLIAAGGGVSNALKNPQIRLQRGSRVYGTSMDRLYEEPNLDTLLASGDRVIVEEDDRYFLSVGAAGNEALHAFTKDTVSAMDAVSIIGGVNDTRANPKGILILREYPTSALSAGTRGPRQQRVVFTLDLTSADGLFSARNFQVMPKDLVYVTESPVTTAQTVFAIVGSAFGLARAVN</sequence>
<dbReference type="Pfam" id="PF22461">
    <property type="entry name" value="SLBB_2"/>
    <property type="match status" value="1"/>
</dbReference>
<dbReference type="Proteomes" id="UP000199110">
    <property type="component" value="Unassembled WGS sequence"/>
</dbReference>
<comment type="similarity">
    <text evidence="2">Belongs to the BexD/CtrA/VexA family.</text>
</comment>
<gene>
    <name evidence="18" type="ORF">SAMN04488095_3528</name>
</gene>
<keyword evidence="7 15" id="KW-0732">Signal</keyword>
<evidence type="ECO:0000256" key="9">
    <source>
        <dbReference type="ARBA" id="ARBA00023065"/>
    </source>
</evidence>
<evidence type="ECO:0000256" key="13">
    <source>
        <dbReference type="ARBA" id="ARBA00023237"/>
    </source>
</evidence>
<proteinExistence type="inferred from homology"/>
<dbReference type="InterPro" id="IPR049712">
    <property type="entry name" value="Poly_export"/>
</dbReference>
<dbReference type="GO" id="GO:0006811">
    <property type="term" value="P:monoatomic ion transport"/>
    <property type="evidence" value="ECO:0007669"/>
    <property type="project" value="UniProtKB-KW"/>
</dbReference>
<protein>
    <submittedName>
        <fullName evidence="18">Polysaccharide export outer membrane protein</fullName>
    </submittedName>
</protein>
<evidence type="ECO:0000256" key="14">
    <source>
        <dbReference type="ARBA" id="ARBA00023288"/>
    </source>
</evidence>
<evidence type="ECO:0000256" key="2">
    <source>
        <dbReference type="ARBA" id="ARBA00009450"/>
    </source>
</evidence>
<dbReference type="AlphaFoldDB" id="A0A1I3TX37"/>